<sequence>MQDDLLPIHDWSLNGRNEYIESNRVIIELTLEQGLEELDEQTVSSAFQSQDRAKNKIIDLFCAKQFEVSNLPIGIPKDIRLFTELAFWVKYKTAGKVFTGNRVKVELEENYQSSLSVDNDLKIRELARNLIRLNQCVAPDIIGYWLLANKKLLRELALTKSLKNYADLDEIKNEVSDTQKTRYKVDASFRYLTLFLNLDSRFRNFDYYKKKYLIKGLNRPQYVANKTESHQEKHKVRIVIKNIIHQFHEILSSIDDRDTLERSLFKSIAKSAVLDVYEINKSDPERLICMKKLKLLKAKPSSLKELQDET</sequence>
<comment type="caution">
    <text evidence="1">The sequence shown here is derived from an EMBL/GenBank/DDBJ whole genome shotgun (WGS) entry which is preliminary data.</text>
</comment>
<reference evidence="1 2" key="1">
    <citation type="submission" date="2024-02" db="EMBL/GenBank/DDBJ databases">
        <title>Bacteria isolated from the canopy kelp, Nereocystis luetkeana.</title>
        <authorList>
            <person name="Pfister C.A."/>
            <person name="Younker I.T."/>
            <person name="Light S.H."/>
        </authorList>
    </citation>
    <scope>NUCLEOTIDE SEQUENCE [LARGE SCALE GENOMIC DNA]</scope>
    <source>
        <strain evidence="1 2">TI.1.03</strain>
    </source>
</reference>
<gene>
    <name evidence="1" type="ORF">V6257_01675</name>
</gene>
<dbReference type="EMBL" id="JBAKAW010000002">
    <property type="protein sequence ID" value="MEL0653728.1"/>
    <property type="molecule type" value="Genomic_DNA"/>
</dbReference>
<keyword evidence="2" id="KW-1185">Reference proteome</keyword>
<accession>A0ABU9GW29</accession>
<dbReference type="RefSeq" id="WP_341601303.1">
    <property type="nucleotide sequence ID" value="NZ_JBAKAW010000002.1"/>
</dbReference>
<evidence type="ECO:0000313" key="1">
    <source>
        <dbReference type="EMBL" id="MEL0653728.1"/>
    </source>
</evidence>
<name>A0ABU9GW29_9GAMM</name>
<evidence type="ECO:0008006" key="3">
    <source>
        <dbReference type="Google" id="ProtNLM"/>
    </source>
</evidence>
<proteinExistence type="predicted"/>
<protein>
    <recommendedName>
        <fullName evidence="3">CHAD domain-containing protein</fullName>
    </recommendedName>
</protein>
<organism evidence="1 2">
    <name type="scientific">Pseudoalteromonas issachenkonii</name>
    <dbReference type="NCBI Taxonomy" id="152297"/>
    <lineage>
        <taxon>Bacteria</taxon>
        <taxon>Pseudomonadati</taxon>
        <taxon>Pseudomonadota</taxon>
        <taxon>Gammaproteobacteria</taxon>
        <taxon>Alteromonadales</taxon>
        <taxon>Pseudoalteromonadaceae</taxon>
        <taxon>Pseudoalteromonas</taxon>
    </lineage>
</organism>
<dbReference type="Proteomes" id="UP001371391">
    <property type="component" value="Unassembled WGS sequence"/>
</dbReference>
<evidence type="ECO:0000313" key="2">
    <source>
        <dbReference type="Proteomes" id="UP001371391"/>
    </source>
</evidence>